<feature type="domain" description="DUF3152" evidence="2">
    <location>
        <begin position="50"/>
        <end position="175"/>
    </location>
</feature>
<organism evidence="3 4">
    <name type="scientific">Candidatus Spechtbacteria bacterium RIFCSPLOWO2_12_FULL_38_22</name>
    <dbReference type="NCBI Taxonomy" id="1802165"/>
    <lineage>
        <taxon>Bacteria</taxon>
        <taxon>Candidatus Spechtiibacteriota</taxon>
    </lineage>
</organism>
<dbReference type="Gene3D" id="3.40.390.10">
    <property type="entry name" value="Collagenase (Catalytic Domain)"/>
    <property type="match status" value="1"/>
</dbReference>
<evidence type="ECO:0000256" key="1">
    <source>
        <dbReference type="SAM" id="SignalP"/>
    </source>
</evidence>
<feature type="signal peptide" evidence="1">
    <location>
        <begin position="1"/>
        <end position="19"/>
    </location>
</feature>
<proteinExistence type="predicted"/>
<feature type="chain" id="PRO_5009583119" description="DUF3152 domain-containing protein" evidence="1">
    <location>
        <begin position="20"/>
        <end position="219"/>
    </location>
</feature>
<name>A0A1G2HIJ4_9BACT</name>
<dbReference type="Pfam" id="PF11350">
    <property type="entry name" value="DUF3152"/>
    <property type="match status" value="1"/>
</dbReference>
<keyword evidence="1" id="KW-0732">Signal</keyword>
<dbReference type="AlphaFoldDB" id="A0A1G2HIJ4"/>
<dbReference type="EMBL" id="MHOK01000009">
    <property type="protein sequence ID" value="OGZ62090.1"/>
    <property type="molecule type" value="Genomic_DNA"/>
</dbReference>
<dbReference type="InterPro" id="IPR024079">
    <property type="entry name" value="MetalloPept_cat_dom_sf"/>
</dbReference>
<accession>A0A1G2HIJ4</accession>
<comment type="caution">
    <text evidence="3">The sequence shown here is derived from an EMBL/GenBank/DDBJ whole genome shotgun (WGS) entry which is preliminary data.</text>
</comment>
<sequence length="219" mass="24542">MVGFLVFILATTLTGVSFAVDRASVLVDAQHNKSTNEFIVTWAVDEGYFIDNGLDLKVYEGSEVVIEFVLNHPQNWGRAGDLSFQKIDNLSDARIAIRLASPQDIIKLCNNIKDAVACAYMFYWSDVGYVCNIYVPPPVIAYVSTPFGRYPAISNFRYFFSILNHEVGHCLGLGHGGDKGDLMYHQLPSRIKSITFPNDTEIELLRNIQNSIRENLKGI</sequence>
<evidence type="ECO:0000313" key="4">
    <source>
        <dbReference type="Proteomes" id="UP000176770"/>
    </source>
</evidence>
<evidence type="ECO:0000259" key="2">
    <source>
        <dbReference type="Pfam" id="PF11350"/>
    </source>
</evidence>
<evidence type="ECO:0000313" key="3">
    <source>
        <dbReference type="EMBL" id="OGZ62090.1"/>
    </source>
</evidence>
<reference evidence="3 4" key="1">
    <citation type="journal article" date="2016" name="Nat. Commun.">
        <title>Thousands of microbial genomes shed light on interconnected biogeochemical processes in an aquifer system.</title>
        <authorList>
            <person name="Anantharaman K."/>
            <person name="Brown C.T."/>
            <person name="Hug L.A."/>
            <person name="Sharon I."/>
            <person name="Castelle C.J."/>
            <person name="Probst A.J."/>
            <person name="Thomas B.C."/>
            <person name="Singh A."/>
            <person name="Wilkins M.J."/>
            <person name="Karaoz U."/>
            <person name="Brodie E.L."/>
            <person name="Williams K.H."/>
            <person name="Hubbard S.S."/>
            <person name="Banfield J.F."/>
        </authorList>
    </citation>
    <scope>NUCLEOTIDE SEQUENCE [LARGE SCALE GENOMIC DNA]</scope>
</reference>
<protein>
    <recommendedName>
        <fullName evidence="2">DUF3152 domain-containing protein</fullName>
    </recommendedName>
</protein>
<gene>
    <name evidence="3" type="ORF">A3F94_02560</name>
</gene>
<dbReference type="Proteomes" id="UP000176770">
    <property type="component" value="Unassembled WGS sequence"/>
</dbReference>
<dbReference type="InterPro" id="IPR022603">
    <property type="entry name" value="DUF3152"/>
</dbReference>
<dbReference type="GO" id="GO:0008237">
    <property type="term" value="F:metallopeptidase activity"/>
    <property type="evidence" value="ECO:0007669"/>
    <property type="project" value="InterPro"/>
</dbReference>
<dbReference type="SUPFAM" id="SSF55486">
    <property type="entry name" value="Metalloproteases ('zincins'), catalytic domain"/>
    <property type="match status" value="1"/>
</dbReference>